<dbReference type="InterPro" id="IPR050612">
    <property type="entry name" value="Prok_Mopterin_Oxidored"/>
</dbReference>
<evidence type="ECO:0000256" key="8">
    <source>
        <dbReference type="ARBA" id="ARBA00023004"/>
    </source>
</evidence>
<dbReference type="SUPFAM" id="SSF53706">
    <property type="entry name" value="Formate dehydrogenase/DMSO reductase, domains 1-3"/>
    <property type="match status" value="1"/>
</dbReference>
<keyword evidence="6" id="KW-0732">Signal</keyword>
<comment type="caution">
    <text evidence="11">The sequence shown here is derived from an EMBL/GenBank/DDBJ whole genome shotgun (WGS) entry which is preliminary data.</text>
</comment>
<evidence type="ECO:0000256" key="6">
    <source>
        <dbReference type="ARBA" id="ARBA00022729"/>
    </source>
</evidence>
<evidence type="ECO:0000313" key="11">
    <source>
        <dbReference type="EMBL" id="MBM6704354.1"/>
    </source>
</evidence>
<dbReference type="InterPro" id="IPR006656">
    <property type="entry name" value="Mopterin_OxRdtase"/>
</dbReference>
<dbReference type="Proteomes" id="UP000715095">
    <property type="component" value="Unassembled WGS sequence"/>
</dbReference>
<dbReference type="InterPro" id="IPR006657">
    <property type="entry name" value="MoPterin_dinucl-bd_dom"/>
</dbReference>
<evidence type="ECO:0000259" key="10">
    <source>
        <dbReference type="SMART" id="SM00926"/>
    </source>
</evidence>
<dbReference type="Pfam" id="PF01568">
    <property type="entry name" value="Molydop_binding"/>
    <property type="match status" value="1"/>
</dbReference>
<dbReference type="RefSeq" id="WP_205103051.1">
    <property type="nucleotide sequence ID" value="NZ_JACJJC010000011.1"/>
</dbReference>
<evidence type="ECO:0000256" key="9">
    <source>
        <dbReference type="ARBA" id="ARBA00023014"/>
    </source>
</evidence>
<dbReference type="PROSITE" id="PS51318">
    <property type="entry name" value="TAT"/>
    <property type="match status" value="1"/>
</dbReference>
<accession>A0ABS2DSN3</accession>
<dbReference type="Gene3D" id="2.40.40.20">
    <property type="match status" value="1"/>
</dbReference>
<evidence type="ECO:0000256" key="5">
    <source>
        <dbReference type="ARBA" id="ARBA00022723"/>
    </source>
</evidence>
<proteinExistence type="inferred from homology"/>
<reference evidence="11 12" key="1">
    <citation type="journal article" date="2021" name="Sci. Rep.">
        <title>The distribution of antibiotic resistance genes in chicken gut microbiota commensals.</title>
        <authorList>
            <person name="Juricova H."/>
            <person name="Matiasovicova J."/>
            <person name="Kubasova T."/>
            <person name="Cejkova D."/>
            <person name="Rychlik I."/>
        </authorList>
    </citation>
    <scope>NUCLEOTIDE SEQUENCE [LARGE SCALE GENOMIC DNA]</scope>
    <source>
        <strain evidence="11 12">An829</strain>
    </source>
</reference>
<keyword evidence="4" id="KW-0500">Molybdenum</keyword>
<comment type="similarity">
    <text evidence="2">Belongs to the prokaryotic molybdopterin-containing oxidoreductase family.</text>
</comment>
<dbReference type="Pfam" id="PF00384">
    <property type="entry name" value="Molybdopterin"/>
    <property type="match status" value="1"/>
</dbReference>
<evidence type="ECO:0000256" key="2">
    <source>
        <dbReference type="ARBA" id="ARBA00010312"/>
    </source>
</evidence>
<sequence length="857" mass="93664">MNHQIGAGSGPQLSRRTFLGAAAGAAGAAFAPGASVAELVREVEALKKDGWEPHPCACNMCGGYCGLLAMHKKGTKPSPETVRIMPNPTHPQRGCCARGASAMWVWNHPMRLRKPMKRVGERGSGEFKEISWDEAFDEIAARVKDIVSHYGEHAVTMTSHNFSGFQQWFGAALGTPNIVSHSSTCNSASVAGRRAVFGKGFDGAGKVEPDYARCRYLLLIGRTLNCAMGVASVFAKAKENGARVVFVDPRMPEGALSAAEWVPIRPGTDSAFLQALIAVGVRENLVDRAFLAKHSNAPYLIEKNTRRPVYAKACGLAENGYVVMDEASGGFAAMGLHCDEKGAVKGFNEPAGIKPVLDFEGEIEVNGTRMAVETAFAAFMREANAWTPERAAAETGIPAETIVRIAREFFTLEGVCDDGWYSARNGNDTPAYQLMSLINVFAGNIDREGGFVVTQGGGYSAPGVKAGKGPDGQKWAVPKEKALDKKYYPEGSGTFSALFNAMTKSDPYPIRAAFVTGTTMFHREANSARLEEAMKALDLLVVQDIFPHEIIDYADFVLPTTFFLEWHEYAGLKWCLDGCVQKNDAGLVPPEGCDAREEIWQFCEILRRAYPERAAERLGYDHEMKTREEFRAWLDAKHDKAWAKFIAKKNAEKAGEGDRIARDVEKNGWALAAKKKFGQYPTKKCFGTPTGKPELVSFLCAEKYETKGWKAVPTHEAELAYTEPKPRSNEFVLVSGKDSASCSGVTLFTWPTKFLGDRTLWINPVDAERLGIRTGDTIEVEGLDNGVKGTTKVTVTNRVMPGVLFSHGFSGGVRTKKLHPAYAWTREGVNSHWFATGYREPVTGSLANNSSVRIKRI</sequence>
<evidence type="ECO:0000256" key="7">
    <source>
        <dbReference type="ARBA" id="ARBA00023002"/>
    </source>
</evidence>
<keyword evidence="8" id="KW-0408">Iron</keyword>
<protein>
    <submittedName>
        <fullName evidence="11">Molybdopterin-dependent oxidoreductase</fullName>
    </submittedName>
</protein>
<keyword evidence="9" id="KW-0411">Iron-sulfur</keyword>
<keyword evidence="7" id="KW-0560">Oxidoreductase</keyword>
<dbReference type="PANTHER" id="PTHR43742:SF9">
    <property type="entry name" value="TETRATHIONATE REDUCTASE SUBUNIT A"/>
    <property type="match status" value="1"/>
</dbReference>
<dbReference type="InterPro" id="IPR009010">
    <property type="entry name" value="Asp_de-COase-like_dom_sf"/>
</dbReference>
<keyword evidence="5" id="KW-0479">Metal-binding</keyword>
<dbReference type="Gene3D" id="3.40.50.740">
    <property type="match status" value="2"/>
</dbReference>
<evidence type="ECO:0000256" key="1">
    <source>
        <dbReference type="ARBA" id="ARBA00001942"/>
    </source>
</evidence>
<dbReference type="SUPFAM" id="SSF50692">
    <property type="entry name" value="ADC-like"/>
    <property type="match status" value="1"/>
</dbReference>
<organism evidence="11 12">
    <name type="scientific">Sutterella massiliensis</name>
    <dbReference type="NCBI Taxonomy" id="1816689"/>
    <lineage>
        <taxon>Bacteria</taxon>
        <taxon>Pseudomonadati</taxon>
        <taxon>Pseudomonadota</taxon>
        <taxon>Betaproteobacteria</taxon>
        <taxon>Burkholderiales</taxon>
        <taxon>Sutterellaceae</taxon>
        <taxon>Sutterella</taxon>
    </lineage>
</organism>
<evidence type="ECO:0000256" key="3">
    <source>
        <dbReference type="ARBA" id="ARBA00022485"/>
    </source>
</evidence>
<dbReference type="InterPro" id="IPR006311">
    <property type="entry name" value="TAT_signal"/>
</dbReference>
<keyword evidence="3" id="KW-0004">4Fe-4S</keyword>
<evidence type="ECO:0000313" key="12">
    <source>
        <dbReference type="Proteomes" id="UP000715095"/>
    </source>
</evidence>
<dbReference type="Gene3D" id="2.20.25.90">
    <property type="entry name" value="ADC-like domains"/>
    <property type="match status" value="1"/>
</dbReference>
<feature type="domain" description="4Fe-4S Mo/W bis-MGD-type" evidence="10">
    <location>
        <begin position="51"/>
        <end position="108"/>
    </location>
</feature>
<gene>
    <name evidence="11" type="ORF">H6A60_07640</name>
</gene>
<evidence type="ECO:0000256" key="4">
    <source>
        <dbReference type="ARBA" id="ARBA00022505"/>
    </source>
</evidence>
<name>A0ABS2DSN3_9BURK</name>
<keyword evidence="12" id="KW-1185">Reference proteome</keyword>
<comment type="cofactor">
    <cofactor evidence="1">
        <name>Mo-bis(molybdopterin guanine dinucleotide)</name>
        <dbReference type="ChEBI" id="CHEBI:60539"/>
    </cofactor>
</comment>
<dbReference type="EMBL" id="JACJJC010000011">
    <property type="protein sequence ID" value="MBM6704354.1"/>
    <property type="molecule type" value="Genomic_DNA"/>
</dbReference>
<dbReference type="InterPro" id="IPR006963">
    <property type="entry name" value="Mopterin_OxRdtase_4Fe-4S_dom"/>
</dbReference>
<dbReference type="SMART" id="SM00926">
    <property type="entry name" value="Molybdop_Fe4S4"/>
    <property type="match status" value="1"/>
</dbReference>
<dbReference type="Gene3D" id="3.40.228.10">
    <property type="entry name" value="Dimethylsulfoxide Reductase, domain 2"/>
    <property type="match status" value="1"/>
</dbReference>
<dbReference type="PANTHER" id="PTHR43742">
    <property type="entry name" value="TRIMETHYLAMINE-N-OXIDE REDUCTASE"/>
    <property type="match status" value="1"/>
</dbReference>